<gene>
    <name evidence="1" type="ORF">NE630_11360</name>
</gene>
<dbReference type="GO" id="GO:0006281">
    <property type="term" value="P:DNA repair"/>
    <property type="evidence" value="ECO:0007669"/>
    <property type="project" value="TreeGrafter"/>
</dbReference>
<organism evidence="1 2">
    <name type="scientific">Cloacibacillus evryensis</name>
    <dbReference type="NCBI Taxonomy" id="508460"/>
    <lineage>
        <taxon>Bacteria</taxon>
        <taxon>Thermotogati</taxon>
        <taxon>Synergistota</taxon>
        <taxon>Synergistia</taxon>
        <taxon>Synergistales</taxon>
        <taxon>Synergistaceae</taxon>
        <taxon>Cloacibacillus</taxon>
    </lineage>
</organism>
<proteinExistence type="predicted"/>
<dbReference type="InterPro" id="IPR023214">
    <property type="entry name" value="HAD_sf"/>
</dbReference>
<dbReference type="Gene3D" id="3.40.50.1000">
    <property type="entry name" value="HAD superfamily/HAD-like"/>
    <property type="match status" value="1"/>
</dbReference>
<dbReference type="Pfam" id="PF00702">
    <property type="entry name" value="Hydrolase"/>
    <property type="match status" value="1"/>
</dbReference>
<dbReference type="NCBIfam" id="TIGR01549">
    <property type="entry name" value="HAD-SF-IA-v1"/>
    <property type="match status" value="1"/>
</dbReference>
<reference evidence="1 2" key="1">
    <citation type="submission" date="2022-06" db="EMBL/GenBank/DDBJ databases">
        <title>Isolation of gut microbiota from human fecal samples.</title>
        <authorList>
            <person name="Pamer E.G."/>
            <person name="Barat B."/>
            <person name="Waligurski E."/>
            <person name="Medina S."/>
            <person name="Paddock L."/>
            <person name="Mostad J."/>
        </authorList>
    </citation>
    <scope>NUCLEOTIDE SEQUENCE [LARGE SCALE GENOMIC DNA]</scope>
    <source>
        <strain evidence="1 2">DFI.9.90</strain>
    </source>
</reference>
<accession>A0AAW5K7A5</accession>
<dbReference type="Proteomes" id="UP001205919">
    <property type="component" value="Unassembled WGS sequence"/>
</dbReference>
<dbReference type="InterPro" id="IPR050155">
    <property type="entry name" value="HAD-like_hydrolase_sf"/>
</dbReference>
<dbReference type="SUPFAM" id="SSF56784">
    <property type="entry name" value="HAD-like"/>
    <property type="match status" value="1"/>
</dbReference>
<dbReference type="Gene3D" id="1.10.260.80">
    <property type="match status" value="1"/>
</dbReference>
<dbReference type="PANTHER" id="PTHR43434:SF1">
    <property type="entry name" value="PHOSPHOGLYCOLATE PHOSPHATASE"/>
    <property type="match status" value="1"/>
</dbReference>
<evidence type="ECO:0000313" key="2">
    <source>
        <dbReference type="Proteomes" id="UP001205919"/>
    </source>
</evidence>
<keyword evidence="2" id="KW-1185">Reference proteome</keyword>
<dbReference type="InterPro" id="IPR006439">
    <property type="entry name" value="HAD-SF_hydro_IA"/>
</dbReference>
<dbReference type="PANTHER" id="PTHR43434">
    <property type="entry name" value="PHOSPHOGLYCOLATE PHOSPHATASE"/>
    <property type="match status" value="1"/>
</dbReference>
<sequence>MCIKEPFWSPAGASGFLLDWDGVIAETKLDFSGIREKYYGGRRAMLLEEAFTLEPEAREAMFKELAELEMAGAEGAVPVPGAFELIEWLNKNNVPYCILSRNLTEVIRRGAEVIGLDLPPRTWGRDNMEWVKPDPRALLAAAGAIGADPRRCVYVGDFLYDLQGARRAGMRAVLVQRDEPRWSCWADVVYPLLTGLVEALHSPEPVVPWEYREIYAKKGERWLHNAASFIFSVPGEPSPTTDCWLARAASLGVGGFYVDPEKIFTPDDWKKNPSFDTSAMGLKWSEVVSGFLAPRYPLARVVTECEAPLNAPKNSLDIMRFIERKKI</sequence>
<protein>
    <submittedName>
        <fullName evidence="1">HAD-IA family hydrolase</fullName>
    </submittedName>
</protein>
<dbReference type="EMBL" id="JANFYT010000025">
    <property type="protein sequence ID" value="MCQ4815029.1"/>
    <property type="molecule type" value="Genomic_DNA"/>
</dbReference>
<dbReference type="CDD" id="cd01427">
    <property type="entry name" value="HAD_like"/>
    <property type="match status" value="1"/>
</dbReference>
<comment type="caution">
    <text evidence="1">The sequence shown here is derived from an EMBL/GenBank/DDBJ whole genome shotgun (WGS) entry which is preliminary data.</text>
</comment>
<name>A0AAW5K7A5_9BACT</name>
<dbReference type="GO" id="GO:0008967">
    <property type="term" value="F:phosphoglycolate phosphatase activity"/>
    <property type="evidence" value="ECO:0007669"/>
    <property type="project" value="TreeGrafter"/>
</dbReference>
<dbReference type="SFLD" id="SFLDG01129">
    <property type="entry name" value="C1.5:_HAD__Beta-PGM__Phosphata"/>
    <property type="match status" value="1"/>
</dbReference>
<dbReference type="AlphaFoldDB" id="A0AAW5K7A5"/>
<dbReference type="RefSeq" id="WP_008710795.1">
    <property type="nucleotide sequence ID" value="NZ_CABKQM010000006.1"/>
</dbReference>
<evidence type="ECO:0000313" key="1">
    <source>
        <dbReference type="EMBL" id="MCQ4815029.1"/>
    </source>
</evidence>
<dbReference type="SFLD" id="SFLDS00003">
    <property type="entry name" value="Haloacid_Dehalogenase"/>
    <property type="match status" value="1"/>
</dbReference>
<dbReference type="InterPro" id="IPR036412">
    <property type="entry name" value="HAD-like_sf"/>
</dbReference>
<keyword evidence="1" id="KW-0378">Hydrolase</keyword>